<keyword evidence="15" id="KW-1185">Reference proteome</keyword>
<evidence type="ECO:0000256" key="5">
    <source>
        <dbReference type="ARBA" id="ARBA00022741"/>
    </source>
</evidence>
<evidence type="ECO:0000256" key="11">
    <source>
        <dbReference type="RuleBase" id="RU000304"/>
    </source>
</evidence>
<evidence type="ECO:0000256" key="6">
    <source>
        <dbReference type="ARBA" id="ARBA00022777"/>
    </source>
</evidence>
<comment type="catalytic activity">
    <reaction evidence="9">
        <text>L-seryl-[protein] + ATP = O-phospho-L-seryl-[protein] + ADP + H(+)</text>
        <dbReference type="Rhea" id="RHEA:17989"/>
        <dbReference type="Rhea" id="RHEA-COMP:9863"/>
        <dbReference type="Rhea" id="RHEA-COMP:11604"/>
        <dbReference type="ChEBI" id="CHEBI:15378"/>
        <dbReference type="ChEBI" id="CHEBI:29999"/>
        <dbReference type="ChEBI" id="CHEBI:30616"/>
        <dbReference type="ChEBI" id="CHEBI:83421"/>
        <dbReference type="ChEBI" id="CHEBI:456216"/>
        <dbReference type="EC" id="2.7.11.1"/>
    </reaction>
</comment>
<dbReference type="PANTHER" id="PTHR22984:SF11">
    <property type="entry name" value="AURORA KINASE-RELATED"/>
    <property type="match status" value="1"/>
</dbReference>
<evidence type="ECO:0000256" key="1">
    <source>
        <dbReference type="ARBA" id="ARBA00005505"/>
    </source>
</evidence>
<dbReference type="Pfam" id="PF00069">
    <property type="entry name" value="Pkinase"/>
    <property type="match status" value="1"/>
</dbReference>
<evidence type="ECO:0000256" key="9">
    <source>
        <dbReference type="ARBA" id="ARBA00048679"/>
    </source>
</evidence>
<evidence type="ECO:0000256" key="8">
    <source>
        <dbReference type="ARBA" id="ARBA00047899"/>
    </source>
</evidence>
<keyword evidence="4" id="KW-0808">Transferase</keyword>
<dbReference type="EMBL" id="VFJC01000027">
    <property type="protein sequence ID" value="KAB5523510.1"/>
    <property type="molecule type" value="Genomic_DNA"/>
</dbReference>
<evidence type="ECO:0000256" key="4">
    <source>
        <dbReference type="ARBA" id="ARBA00022679"/>
    </source>
</evidence>
<dbReference type="GO" id="GO:0005737">
    <property type="term" value="C:cytoplasm"/>
    <property type="evidence" value="ECO:0007669"/>
    <property type="project" value="TreeGrafter"/>
</dbReference>
<evidence type="ECO:0000313" key="15">
    <source>
        <dbReference type="Proteomes" id="UP000327468"/>
    </source>
</evidence>
<evidence type="ECO:0000256" key="10">
    <source>
        <dbReference type="PROSITE-ProRule" id="PRU10141"/>
    </source>
</evidence>
<keyword evidence="3 11" id="KW-0723">Serine/threonine-protein kinase</keyword>
<keyword evidence="5 10" id="KW-0547">Nucleotide-binding</keyword>
<dbReference type="GO" id="GO:0005524">
    <property type="term" value="F:ATP binding"/>
    <property type="evidence" value="ECO:0007669"/>
    <property type="project" value="UniProtKB-UniRule"/>
</dbReference>
<dbReference type="InterPro" id="IPR008271">
    <property type="entry name" value="Ser/Thr_kinase_AS"/>
</dbReference>
<feature type="compositionally biased region" description="Basic and acidic residues" evidence="12">
    <location>
        <begin position="73"/>
        <end position="86"/>
    </location>
</feature>
<evidence type="ECO:0000256" key="3">
    <source>
        <dbReference type="ARBA" id="ARBA00022527"/>
    </source>
</evidence>
<dbReference type="Gene3D" id="1.10.510.10">
    <property type="entry name" value="Transferase(Phosphotransferase) domain 1"/>
    <property type="match status" value="1"/>
</dbReference>
<evidence type="ECO:0000313" key="14">
    <source>
        <dbReference type="EMBL" id="KAB5523510.1"/>
    </source>
</evidence>
<feature type="binding site" evidence="10">
    <location>
        <position position="138"/>
    </location>
    <ligand>
        <name>ATP</name>
        <dbReference type="ChEBI" id="CHEBI:30616"/>
    </ligand>
</feature>
<dbReference type="InterPro" id="IPR000719">
    <property type="entry name" value="Prot_kinase_dom"/>
</dbReference>
<dbReference type="PANTHER" id="PTHR22984">
    <property type="entry name" value="SERINE/THREONINE-PROTEIN KINASE PIM"/>
    <property type="match status" value="1"/>
</dbReference>
<comment type="similarity">
    <text evidence="1">Belongs to the protein kinase superfamily. CAMK Ser/Thr protein kinase family. PIM subfamily.</text>
</comment>
<dbReference type="PROSITE" id="PS00107">
    <property type="entry name" value="PROTEIN_KINASE_ATP"/>
    <property type="match status" value="1"/>
</dbReference>
<dbReference type="EC" id="2.7.11.1" evidence="2"/>
<name>A0A5N5K1D0_PANHP</name>
<comment type="catalytic activity">
    <reaction evidence="8">
        <text>L-threonyl-[protein] + ATP = O-phospho-L-threonyl-[protein] + ADP + H(+)</text>
        <dbReference type="Rhea" id="RHEA:46608"/>
        <dbReference type="Rhea" id="RHEA-COMP:11060"/>
        <dbReference type="Rhea" id="RHEA-COMP:11605"/>
        <dbReference type="ChEBI" id="CHEBI:15378"/>
        <dbReference type="ChEBI" id="CHEBI:30013"/>
        <dbReference type="ChEBI" id="CHEBI:30616"/>
        <dbReference type="ChEBI" id="CHEBI:61977"/>
        <dbReference type="ChEBI" id="CHEBI:456216"/>
        <dbReference type="EC" id="2.7.11.1"/>
    </reaction>
</comment>
<organism evidence="14 15">
    <name type="scientific">Pangasianodon hypophthalmus</name>
    <name type="common">Striped catfish</name>
    <name type="synonym">Helicophagus hypophthalmus</name>
    <dbReference type="NCBI Taxonomy" id="310915"/>
    <lineage>
        <taxon>Eukaryota</taxon>
        <taxon>Metazoa</taxon>
        <taxon>Chordata</taxon>
        <taxon>Craniata</taxon>
        <taxon>Vertebrata</taxon>
        <taxon>Euteleostomi</taxon>
        <taxon>Actinopterygii</taxon>
        <taxon>Neopterygii</taxon>
        <taxon>Teleostei</taxon>
        <taxon>Ostariophysi</taxon>
        <taxon>Siluriformes</taxon>
        <taxon>Pangasiidae</taxon>
        <taxon>Pangasianodon</taxon>
    </lineage>
</organism>
<feature type="compositionally biased region" description="Basic and acidic residues" evidence="12">
    <location>
        <begin position="48"/>
        <end position="66"/>
    </location>
</feature>
<sequence length="361" mass="42162">MDVPYEGPEPQPEETPEKRRRTETEENDVNREKTTNESKASCSFARRQCKENPLKRKRMDVLHEEPELQPEETAEKRRRTETEEKGTQPVRRINAFRIAKFRGRYIMKELLGRGAYGYVYAGVRKSDGKKVALKFVLKGGNEPFITLPGDTRRLPVEVALMELVCKTPRCPYVIELLEWFETPTSFILVLERPDPCIDLYKYCRFLRKKVPESLAQIIMQQVVRAACHCRDRGVLHRDIKEGNLLLNPQTLEVKLIDFGCGELLKDTPYKEYAGTRRYFPPEWIVGKEYNAEPATVWSLGILLYSLLHGEEPFFGAQEIVDGDLYFTDDLSEACWSLIRWCLQRDPQRRPTLEQILTHDWF</sequence>
<evidence type="ECO:0000256" key="2">
    <source>
        <dbReference type="ARBA" id="ARBA00012513"/>
    </source>
</evidence>
<accession>A0A5N5K1D0</accession>
<feature type="region of interest" description="Disordered" evidence="12">
    <location>
        <begin position="1"/>
        <end position="88"/>
    </location>
</feature>
<protein>
    <recommendedName>
        <fullName evidence="2">non-specific serine/threonine protein kinase</fullName>
        <ecNumber evidence="2">2.7.11.1</ecNumber>
    </recommendedName>
</protein>
<proteinExistence type="inferred from homology"/>
<evidence type="ECO:0000256" key="7">
    <source>
        <dbReference type="ARBA" id="ARBA00022840"/>
    </source>
</evidence>
<dbReference type="InterPro" id="IPR017441">
    <property type="entry name" value="Protein_kinase_ATP_BS"/>
</dbReference>
<dbReference type="GO" id="GO:0007346">
    <property type="term" value="P:regulation of mitotic cell cycle"/>
    <property type="evidence" value="ECO:0007669"/>
    <property type="project" value="TreeGrafter"/>
</dbReference>
<gene>
    <name evidence="14" type="ORF">PHYPO_G00153360</name>
</gene>
<reference evidence="14 15" key="1">
    <citation type="submission" date="2019-06" db="EMBL/GenBank/DDBJ databases">
        <title>A chromosome-scale genome assembly of the striped catfish, Pangasianodon hypophthalmus.</title>
        <authorList>
            <person name="Wen M."/>
            <person name="Zahm M."/>
            <person name="Roques C."/>
            <person name="Cabau C."/>
            <person name="Klopp C."/>
            <person name="Donnadieu C."/>
            <person name="Jouanno E."/>
            <person name="Avarre J.-C."/>
            <person name="Campet M."/>
            <person name="Ha T.T.T."/>
            <person name="Dugue R."/>
            <person name="Lampietro C."/>
            <person name="Louis A."/>
            <person name="Herpin A."/>
            <person name="Echchiki A."/>
            <person name="Berthelot C."/>
            <person name="Parey E."/>
            <person name="Roest-Crollius H."/>
            <person name="Braasch I."/>
            <person name="Postlethwait J."/>
            <person name="Bobe J."/>
            <person name="Montfort J."/>
            <person name="Bouchez O."/>
            <person name="Begum T."/>
            <person name="Schartl M."/>
            <person name="Guiguen Y."/>
        </authorList>
    </citation>
    <scope>NUCLEOTIDE SEQUENCE [LARGE SCALE GENOMIC DNA]</scope>
    <source>
        <strain evidence="14 15">Indonesia</strain>
        <tissue evidence="14">Blood</tissue>
    </source>
</reference>
<feature type="compositionally biased region" description="Basic and acidic residues" evidence="12">
    <location>
        <begin position="15"/>
        <end position="36"/>
    </location>
</feature>
<dbReference type="AlphaFoldDB" id="A0A5N5K1D0"/>
<evidence type="ECO:0000259" key="13">
    <source>
        <dbReference type="PROSITE" id="PS50011"/>
    </source>
</evidence>
<keyword evidence="6" id="KW-0418">Kinase</keyword>
<evidence type="ECO:0000256" key="12">
    <source>
        <dbReference type="SAM" id="MobiDB-lite"/>
    </source>
</evidence>
<dbReference type="InterPro" id="IPR051138">
    <property type="entry name" value="PIM_Ser/Thr_kinase"/>
</dbReference>
<dbReference type="PROSITE" id="PS00108">
    <property type="entry name" value="PROTEIN_KINASE_ST"/>
    <property type="match status" value="1"/>
</dbReference>
<keyword evidence="7 10" id="KW-0067">ATP-binding</keyword>
<dbReference type="InterPro" id="IPR011009">
    <property type="entry name" value="Kinase-like_dom_sf"/>
</dbReference>
<dbReference type="GO" id="GO:0004674">
    <property type="term" value="F:protein serine/threonine kinase activity"/>
    <property type="evidence" value="ECO:0007669"/>
    <property type="project" value="UniProtKB-KW"/>
</dbReference>
<dbReference type="SUPFAM" id="SSF56112">
    <property type="entry name" value="Protein kinase-like (PK-like)"/>
    <property type="match status" value="1"/>
</dbReference>
<dbReference type="OrthoDB" id="8596411at2759"/>
<dbReference type="Proteomes" id="UP000327468">
    <property type="component" value="Chromosome 26"/>
</dbReference>
<dbReference type="PROSITE" id="PS50011">
    <property type="entry name" value="PROTEIN_KINASE_DOM"/>
    <property type="match status" value="1"/>
</dbReference>
<feature type="domain" description="Protein kinase" evidence="13">
    <location>
        <begin position="105"/>
        <end position="361"/>
    </location>
</feature>
<dbReference type="Gene3D" id="3.30.200.20">
    <property type="entry name" value="Phosphorylase Kinase, domain 1"/>
    <property type="match status" value="1"/>
</dbReference>
<dbReference type="GO" id="GO:0043066">
    <property type="term" value="P:negative regulation of apoptotic process"/>
    <property type="evidence" value="ECO:0007669"/>
    <property type="project" value="TreeGrafter"/>
</dbReference>
<comment type="caution">
    <text evidence="14">The sequence shown here is derived from an EMBL/GenBank/DDBJ whole genome shotgun (WGS) entry which is preliminary data.</text>
</comment>
<dbReference type="SMART" id="SM00220">
    <property type="entry name" value="S_TKc"/>
    <property type="match status" value="1"/>
</dbReference>